<evidence type="ECO:0000313" key="2">
    <source>
        <dbReference type="Proteomes" id="UP000191342"/>
    </source>
</evidence>
<reference evidence="2" key="1">
    <citation type="journal article" date="2017" name="Nat. Microbiol.">
        <title>Global analysis of biosynthetic gene clusters reveals vast potential of secondary metabolite production in Penicillium species.</title>
        <authorList>
            <person name="Nielsen J.C."/>
            <person name="Grijseels S."/>
            <person name="Prigent S."/>
            <person name="Ji B."/>
            <person name="Dainat J."/>
            <person name="Nielsen K.F."/>
            <person name="Frisvad J.C."/>
            <person name="Workman M."/>
            <person name="Nielsen J."/>
        </authorList>
    </citation>
    <scope>NUCLEOTIDE SEQUENCE [LARGE SCALE GENOMIC DNA]</scope>
    <source>
        <strain evidence="2">IBT 14082</strain>
    </source>
</reference>
<organism evidence="1 2">
    <name type="scientific">Penicillium flavigenum</name>
    <dbReference type="NCBI Taxonomy" id="254877"/>
    <lineage>
        <taxon>Eukaryota</taxon>
        <taxon>Fungi</taxon>
        <taxon>Dikarya</taxon>
        <taxon>Ascomycota</taxon>
        <taxon>Pezizomycotina</taxon>
        <taxon>Eurotiomycetes</taxon>
        <taxon>Eurotiomycetidae</taxon>
        <taxon>Eurotiales</taxon>
        <taxon>Aspergillaceae</taxon>
        <taxon>Penicillium</taxon>
    </lineage>
</organism>
<name>A0A1V6TXU5_9EURO</name>
<protein>
    <submittedName>
        <fullName evidence="1">Uncharacterized protein</fullName>
    </submittedName>
</protein>
<dbReference type="Proteomes" id="UP000191342">
    <property type="component" value="Unassembled WGS sequence"/>
</dbReference>
<proteinExistence type="predicted"/>
<dbReference type="EMBL" id="MLQL01000002">
    <property type="protein sequence ID" value="OQE30770.1"/>
    <property type="molecule type" value="Genomic_DNA"/>
</dbReference>
<dbReference type="STRING" id="254877.A0A1V6TXU5"/>
<comment type="caution">
    <text evidence="1">The sequence shown here is derived from an EMBL/GenBank/DDBJ whole genome shotgun (WGS) entry which is preliminary data.</text>
</comment>
<sequence length="61" mass="6939">MQSLRQYRCMHKDLQESIQLHGLYAATGDQHAQPTNDILEDVDDAGLEKGMEKGIRSIRLL</sequence>
<evidence type="ECO:0000313" key="1">
    <source>
        <dbReference type="EMBL" id="OQE30770.1"/>
    </source>
</evidence>
<gene>
    <name evidence="1" type="ORF">PENFLA_c002G06680</name>
</gene>
<keyword evidence="2" id="KW-1185">Reference proteome</keyword>
<dbReference type="AlphaFoldDB" id="A0A1V6TXU5"/>
<accession>A0A1V6TXU5</accession>